<gene>
    <name evidence="2" type="ORF">BpHYR1_047799</name>
</gene>
<protein>
    <submittedName>
        <fullName evidence="2">CCR4-NOT transcription complex subunit 1</fullName>
        <ecNumber evidence="2">3.1.13.4</ecNumber>
    </submittedName>
</protein>
<dbReference type="Pfam" id="PF16418">
    <property type="entry name" value="CNOT1_HEAT"/>
    <property type="match status" value="1"/>
</dbReference>
<organism evidence="2 3">
    <name type="scientific">Brachionus plicatilis</name>
    <name type="common">Marine rotifer</name>
    <name type="synonym">Brachionus muelleri</name>
    <dbReference type="NCBI Taxonomy" id="10195"/>
    <lineage>
        <taxon>Eukaryota</taxon>
        <taxon>Metazoa</taxon>
        <taxon>Spiralia</taxon>
        <taxon>Gnathifera</taxon>
        <taxon>Rotifera</taxon>
        <taxon>Eurotatoria</taxon>
        <taxon>Monogononta</taxon>
        <taxon>Pseudotrocha</taxon>
        <taxon>Ploima</taxon>
        <taxon>Brachionidae</taxon>
        <taxon>Brachionus</taxon>
    </lineage>
</organism>
<dbReference type="InterPro" id="IPR032194">
    <property type="entry name" value="CNOT1_HEAT"/>
</dbReference>
<evidence type="ECO:0000313" key="2">
    <source>
        <dbReference type="EMBL" id="RMZ97650.1"/>
    </source>
</evidence>
<comment type="caution">
    <text evidence="2">The sequence shown here is derived from an EMBL/GenBank/DDBJ whole genome shotgun (WGS) entry which is preliminary data.</text>
</comment>
<dbReference type="STRING" id="10195.A0A3M7PFY9"/>
<dbReference type="EMBL" id="REGN01011273">
    <property type="protein sequence ID" value="RMZ97650.1"/>
    <property type="molecule type" value="Genomic_DNA"/>
</dbReference>
<feature type="domain" description="CCR4-NOT transcription complex subunit 1 HEAT repeat" evidence="1">
    <location>
        <begin position="107"/>
        <end position="217"/>
    </location>
</feature>
<dbReference type="AlphaFoldDB" id="A0A3M7PFY9"/>
<dbReference type="Proteomes" id="UP000276133">
    <property type="component" value="Unassembled WGS sequence"/>
</dbReference>
<dbReference type="GO" id="GO:0000288">
    <property type="term" value="P:nuclear-transcribed mRNA catabolic process, deadenylation-dependent decay"/>
    <property type="evidence" value="ECO:0007669"/>
    <property type="project" value="TreeGrafter"/>
</dbReference>
<proteinExistence type="predicted"/>
<dbReference type="GO" id="GO:0030015">
    <property type="term" value="C:CCR4-NOT core complex"/>
    <property type="evidence" value="ECO:0007669"/>
    <property type="project" value="InterPro"/>
</dbReference>
<reference evidence="2 3" key="1">
    <citation type="journal article" date="2018" name="Sci. Rep.">
        <title>Genomic signatures of local adaptation to the degree of environmental predictability in rotifers.</title>
        <authorList>
            <person name="Franch-Gras L."/>
            <person name="Hahn C."/>
            <person name="Garcia-Roger E.M."/>
            <person name="Carmona M.J."/>
            <person name="Serra M."/>
            <person name="Gomez A."/>
        </authorList>
    </citation>
    <scope>NUCLEOTIDE SEQUENCE [LARGE SCALE GENOMIC DNA]</scope>
    <source>
        <strain evidence="2">HYR1</strain>
    </source>
</reference>
<evidence type="ECO:0000313" key="3">
    <source>
        <dbReference type="Proteomes" id="UP000276133"/>
    </source>
</evidence>
<dbReference type="GO" id="GO:0004535">
    <property type="term" value="F:poly(A)-specific ribonuclease activity"/>
    <property type="evidence" value="ECO:0007669"/>
    <property type="project" value="UniProtKB-EC"/>
</dbReference>
<dbReference type="PANTHER" id="PTHR13162">
    <property type="entry name" value="CCR4-NOT TRANSCRIPTION COMPLEX"/>
    <property type="match status" value="1"/>
</dbReference>
<dbReference type="GO" id="GO:0017148">
    <property type="term" value="P:negative regulation of translation"/>
    <property type="evidence" value="ECO:0007669"/>
    <property type="project" value="InterPro"/>
</dbReference>
<dbReference type="OrthoDB" id="1933107at2759"/>
<dbReference type="GO" id="GO:0060090">
    <property type="term" value="F:molecular adaptor activity"/>
    <property type="evidence" value="ECO:0007669"/>
    <property type="project" value="TreeGrafter"/>
</dbReference>
<dbReference type="PANTHER" id="PTHR13162:SF8">
    <property type="entry name" value="CCR4-NOT TRANSCRIPTION COMPLEX SUBUNIT 1"/>
    <property type="match status" value="1"/>
</dbReference>
<keyword evidence="3" id="KW-1185">Reference proteome</keyword>
<sequence>MVYRVWKNPEGQLSWLNNALKNPDIFCFADFTCRRTATECLKAQPEEENRLISSWRSLNLIETLLNLSETGVYSSCVELFKFPLTQCPDLLILGLLQLSSLWNKLKQELISVLIPIFLGTNPNSAVILQNAWNQTYNGQLIRTIIMNAMTDWYMKSSDQEQSSRLTRILDVSQDLKALPFLLNGLPLAFNIDLACLAARRGYLKLDKWLTDRIRDLGVITLFFSLLV</sequence>
<dbReference type="EC" id="3.1.13.4" evidence="2"/>
<evidence type="ECO:0000259" key="1">
    <source>
        <dbReference type="Pfam" id="PF16418"/>
    </source>
</evidence>
<keyword evidence="2" id="KW-0378">Hydrolase</keyword>
<dbReference type="GO" id="GO:0000932">
    <property type="term" value="C:P-body"/>
    <property type="evidence" value="ECO:0007669"/>
    <property type="project" value="TreeGrafter"/>
</dbReference>
<name>A0A3M7PFY9_BRAPC</name>
<dbReference type="InterPro" id="IPR040398">
    <property type="entry name" value="Not1"/>
</dbReference>
<accession>A0A3M7PFY9</accession>